<protein>
    <submittedName>
        <fullName evidence="1">DUF1289 domain-containing protein</fullName>
    </submittedName>
</protein>
<dbReference type="Proteomes" id="UP001549691">
    <property type="component" value="Unassembled WGS sequence"/>
</dbReference>
<accession>A0ABV2THB4</accession>
<dbReference type="PANTHER" id="PTHR35175:SF2">
    <property type="entry name" value="DUF1289 DOMAIN-CONTAINING PROTEIN"/>
    <property type="match status" value="1"/>
</dbReference>
<comment type="caution">
    <text evidence="1">The sequence shown here is derived from an EMBL/GenBank/DDBJ whole genome shotgun (WGS) entry which is preliminary data.</text>
</comment>
<evidence type="ECO:0000313" key="2">
    <source>
        <dbReference type="Proteomes" id="UP001549691"/>
    </source>
</evidence>
<proteinExistence type="predicted"/>
<dbReference type="EMBL" id="JBEWZI010000003">
    <property type="protein sequence ID" value="MET7013304.1"/>
    <property type="molecule type" value="Genomic_DNA"/>
</dbReference>
<reference evidence="1 2" key="1">
    <citation type="submission" date="2024-07" db="EMBL/GenBank/DDBJ databases">
        <title>Uliginosibacterium flavum JJ3220;KACC:17644.</title>
        <authorList>
            <person name="Kim M.K."/>
        </authorList>
    </citation>
    <scope>NUCLEOTIDE SEQUENCE [LARGE SCALE GENOMIC DNA]</scope>
    <source>
        <strain evidence="1 2">KACC:17644</strain>
    </source>
</reference>
<dbReference type="RefSeq" id="WP_354599768.1">
    <property type="nucleotide sequence ID" value="NZ_JBEWZI010000003.1"/>
</dbReference>
<evidence type="ECO:0000313" key="1">
    <source>
        <dbReference type="EMBL" id="MET7013304.1"/>
    </source>
</evidence>
<dbReference type="Pfam" id="PF06945">
    <property type="entry name" value="DUF1289"/>
    <property type="match status" value="1"/>
</dbReference>
<sequence length="67" mass="7531">MAAELPASPCVRDCCLDDRNNTCVGCFRTLDEITGWHSADAAEREAILARCAQRRAAHEAWQQTLRR</sequence>
<dbReference type="InterPro" id="IPR010710">
    <property type="entry name" value="DUF1289"/>
</dbReference>
<keyword evidence="2" id="KW-1185">Reference proteome</keyword>
<name>A0ABV2THB4_9RHOO</name>
<dbReference type="PANTHER" id="PTHR35175">
    <property type="entry name" value="DUF1289 DOMAIN-CONTAINING PROTEIN"/>
    <property type="match status" value="1"/>
</dbReference>
<organism evidence="1 2">
    <name type="scientific">Uliginosibacterium flavum</name>
    <dbReference type="NCBI Taxonomy" id="1396831"/>
    <lineage>
        <taxon>Bacteria</taxon>
        <taxon>Pseudomonadati</taxon>
        <taxon>Pseudomonadota</taxon>
        <taxon>Betaproteobacteria</taxon>
        <taxon>Rhodocyclales</taxon>
        <taxon>Zoogloeaceae</taxon>
        <taxon>Uliginosibacterium</taxon>
    </lineage>
</organism>
<gene>
    <name evidence="1" type="ORF">ABXR19_03820</name>
</gene>